<dbReference type="Proteomes" id="UP000283616">
    <property type="component" value="Unassembled WGS sequence"/>
</dbReference>
<keyword evidence="1" id="KW-1133">Transmembrane helix</keyword>
<feature type="transmembrane region" description="Helical" evidence="1">
    <location>
        <begin position="111"/>
        <end position="133"/>
    </location>
</feature>
<accession>A0A415LZ14</accession>
<sequence>MSLLGNLKSFIRQIDISATIAALCFFLCMLPYFVWENKFAVYAQVVFVLIAILNCHSKEKKSGALIALACLYIYIIFRNNYSVYGNITILLFIPVLFIDDGYGKKVYSHFVGLYSFVILISLVVYVLITYFNINLSYNIIEPLNEIKENTSYYQYPLLVKAITGATDNFRFFGPFDEPGVVGNISAMILVCERFNLKKCYNWVVLISGIFSFSIFFYIVTIVYFIIYGSGNIKYTLMALLITICILPFFMKNEFFQLYIIDRYTSGQIDNRLHGNFEEWFSRFRYTTDYFWGLGGSSHLRINSGGASYKDIITDYGLVFFIFYVYGLFKAGLDKLCDKKMAILYLILVMSIIYQRPFITVFGYFLLLFMPQFGLLKTKEELENGNN</sequence>
<dbReference type="AlphaFoldDB" id="A0A415LZ14"/>
<evidence type="ECO:0000313" key="3">
    <source>
        <dbReference type="Proteomes" id="UP000283616"/>
    </source>
</evidence>
<feature type="transmembrane region" description="Helical" evidence="1">
    <location>
        <begin position="39"/>
        <end position="55"/>
    </location>
</feature>
<name>A0A415LZ14_BACT4</name>
<feature type="transmembrane region" description="Helical" evidence="1">
    <location>
        <begin position="340"/>
        <end position="368"/>
    </location>
</feature>
<feature type="transmembrane region" description="Helical" evidence="1">
    <location>
        <begin position="311"/>
        <end position="328"/>
    </location>
</feature>
<feature type="transmembrane region" description="Helical" evidence="1">
    <location>
        <begin position="83"/>
        <end position="99"/>
    </location>
</feature>
<feature type="transmembrane region" description="Helical" evidence="1">
    <location>
        <begin position="62"/>
        <end position="77"/>
    </location>
</feature>
<keyword evidence="1" id="KW-0472">Membrane</keyword>
<reference evidence="2 3" key="1">
    <citation type="submission" date="2018-08" db="EMBL/GenBank/DDBJ databases">
        <title>A genome reference for cultivated species of the human gut microbiota.</title>
        <authorList>
            <person name="Zou Y."/>
            <person name="Xue W."/>
            <person name="Luo G."/>
        </authorList>
    </citation>
    <scope>NUCLEOTIDE SEQUENCE [LARGE SCALE GENOMIC DNA]</scope>
    <source>
        <strain evidence="2 3">AF37-12</strain>
    </source>
</reference>
<keyword evidence="1" id="KW-0812">Transmembrane</keyword>
<dbReference type="RefSeq" id="WP_118417698.1">
    <property type="nucleotide sequence ID" value="NZ_QROV01000016.1"/>
</dbReference>
<organism evidence="2 3">
    <name type="scientific">Bacteroides thetaiotaomicron</name>
    <dbReference type="NCBI Taxonomy" id="818"/>
    <lineage>
        <taxon>Bacteria</taxon>
        <taxon>Pseudomonadati</taxon>
        <taxon>Bacteroidota</taxon>
        <taxon>Bacteroidia</taxon>
        <taxon>Bacteroidales</taxon>
        <taxon>Bacteroidaceae</taxon>
        <taxon>Bacteroides</taxon>
    </lineage>
</organism>
<proteinExistence type="predicted"/>
<evidence type="ECO:0000256" key="1">
    <source>
        <dbReference type="SAM" id="Phobius"/>
    </source>
</evidence>
<gene>
    <name evidence="2" type="ORF">DW011_14310</name>
</gene>
<protein>
    <recommendedName>
        <fullName evidence="4">Polysaccharide polymerase</fullName>
    </recommendedName>
</protein>
<evidence type="ECO:0000313" key="2">
    <source>
        <dbReference type="EMBL" id="RHL57468.1"/>
    </source>
</evidence>
<evidence type="ECO:0008006" key="4">
    <source>
        <dbReference type="Google" id="ProtNLM"/>
    </source>
</evidence>
<comment type="caution">
    <text evidence="2">The sequence shown here is derived from an EMBL/GenBank/DDBJ whole genome shotgun (WGS) entry which is preliminary data.</text>
</comment>
<feature type="transmembrane region" description="Helical" evidence="1">
    <location>
        <begin position="12"/>
        <end position="33"/>
    </location>
</feature>
<feature type="transmembrane region" description="Helical" evidence="1">
    <location>
        <begin position="203"/>
        <end position="226"/>
    </location>
</feature>
<feature type="transmembrane region" description="Helical" evidence="1">
    <location>
        <begin position="232"/>
        <end position="250"/>
    </location>
</feature>
<dbReference type="EMBL" id="QROV01000016">
    <property type="protein sequence ID" value="RHL57468.1"/>
    <property type="molecule type" value="Genomic_DNA"/>
</dbReference>